<accession>A0A559IHR2</accession>
<dbReference type="Proteomes" id="UP000318102">
    <property type="component" value="Unassembled WGS sequence"/>
</dbReference>
<protein>
    <submittedName>
        <fullName evidence="5">MBL fold metallo-hydrolase</fullName>
    </submittedName>
</protein>
<dbReference type="PANTHER" id="PTHR23131:SF4">
    <property type="entry name" value="METALLO-BETA-LACTAMASE SUPERFAMILY POTEIN"/>
    <property type="match status" value="1"/>
</dbReference>
<dbReference type="Pfam" id="PF21221">
    <property type="entry name" value="B_lactamase-like_C"/>
    <property type="match status" value="1"/>
</dbReference>
<sequence>MAEEKRWQGQAWAESEHWSITVWQDEHKQLEPIYQIRIPLPFSLRWVNAYAMRESDHTGWTIVDPGLRTPQAEAAWQEVLDKLSIHVGSLRQIILTHYHPDHLGMAGMLQQKYEVPVVLSRIGWQHAVMLWGDGNQMAQRIQQLMRMHGAPEEVMGMLGEHMDSFETCVSPLPEVTYINDGDELVFGGRTWAAIETHGHAPGHISFYNKEHGLLLAGDHVLPQITPNVSYMPGSDPQPLLLYLEGLKKLSGLEVELVLPGHRNPFYQYHSRIDYLLQHHEERLAEWHGMLVREPMTAYQLCTRIFGNVGRLTVHQFRFAMGETLSHLIELERRGQVNCEQSLEPVGDVRVWSACTQRTECTIS</sequence>
<evidence type="ECO:0000256" key="1">
    <source>
        <dbReference type="ARBA" id="ARBA00034221"/>
    </source>
</evidence>
<evidence type="ECO:0000313" key="6">
    <source>
        <dbReference type="Proteomes" id="UP000318102"/>
    </source>
</evidence>
<dbReference type="AlphaFoldDB" id="A0A559IHR2"/>
<proteinExistence type="predicted"/>
<evidence type="ECO:0000256" key="2">
    <source>
        <dbReference type="ARBA" id="ARBA00034301"/>
    </source>
</evidence>
<comment type="caution">
    <text evidence="5">The sequence shown here is derived from an EMBL/GenBank/DDBJ whole genome shotgun (WGS) entry which is preliminary data.</text>
</comment>
<gene>
    <name evidence="5" type="ORF">FPZ44_22270</name>
</gene>
<reference evidence="5 6" key="1">
    <citation type="submission" date="2019-07" db="EMBL/GenBank/DDBJ databases">
        <authorList>
            <person name="Kim J."/>
        </authorList>
    </citation>
    <scope>NUCLEOTIDE SEQUENCE [LARGE SCALE GENOMIC DNA]</scope>
    <source>
        <strain evidence="5 6">N4</strain>
    </source>
</reference>
<dbReference type="EMBL" id="VNJK01000004">
    <property type="protein sequence ID" value="TVX87212.1"/>
    <property type="molecule type" value="Genomic_DNA"/>
</dbReference>
<dbReference type="InterPro" id="IPR050662">
    <property type="entry name" value="Sec-metab_biosynth-thioest"/>
</dbReference>
<dbReference type="InterPro" id="IPR048933">
    <property type="entry name" value="B_lactamase-like_C"/>
</dbReference>
<comment type="function">
    <text evidence="2">Counteracts the endogenous Pycsar antiviral defense system. Phosphodiesterase that enables metal-dependent hydrolysis of host cyclic nucleotide Pycsar defense signals such as cCMP and cUMP.</text>
</comment>
<name>A0A559IHR2_9BACL</name>
<dbReference type="InterPro" id="IPR036388">
    <property type="entry name" value="WH-like_DNA-bd_sf"/>
</dbReference>
<dbReference type="SUPFAM" id="SSF56281">
    <property type="entry name" value="Metallo-hydrolase/oxidoreductase"/>
    <property type="match status" value="1"/>
</dbReference>
<evidence type="ECO:0000259" key="4">
    <source>
        <dbReference type="SMART" id="SM00849"/>
    </source>
</evidence>
<dbReference type="InterPro" id="IPR001279">
    <property type="entry name" value="Metallo-B-lactamas"/>
</dbReference>
<dbReference type="CDD" id="cd07725">
    <property type="entry name" value="TTHA1429-like_MBL-fold"/>
    <property type="match status" value="1"/>
</dbReference>
<dbReference type="PANTHER" id="PTHR23131">
    <property type="entry name" value="ENDORIBONUCLEASE LACTB2"/>
    <property type="match status" value="1"/>
</dbReference>
<organism evidence="5 6">
    <name type="scientific">Paenibacillus agilis</name>
    <dbReference type="NCBI Taxonomy" id="3020863"/>
    <lineage>
        <taxon>Bacteria</taxon>
        <taxon>Bacillati</taxon>
        <taxon>Bacillota</taxon>
        <taxon>Bacilli</taxon>
        <taxon>Bacillales</taxon>
        <taxon>Paenibacillaceae</taxon>
        <taxon>Paenibacillus</taxon>
    </lineage>
</organism>
<comment type="catalytic activity">
    <reaction evidence="1">
        <text>3',5'-cyclic CMP + H2O = CMP + H(+)</text>
        <dbReference type="Rhea" id="RHEA:72675"/>
        <dbReference type="ChEBI" id="CHEBI:15377"/>
        <dbReference type="ChEBI" id="CHEBI:15378"/>
        <dbReference type="ChEBI" id="CHEBI:58003"/>
        <dbReference type="ChEBI" id="CHEBI:60377"/>
    </reaction>
    <physiologicalReaction direction="left-to-right" evidence="1">
        <dbReference type="Rhea" id="RHEA:72676"/>
    </physiologicalReaction>
</comment>
<feature type="domain" description="Metallo-beta-lactamase" evidence="4">
    <location>
        <begin position="46"/>
        <end position="261"/>
    </location>
</feature>
<dbReference type="Gene3D" id="3.60.15.10">
    <property type="entry name" value="Ribonuclease Z/Hydroxyacylglutathione hydrolase-like"/>
    <property type="match status" value="1"/>
</dbReference>
<dbReference type="SMART" id="SM00849">
    <property type="entry name" value="Lactamase_B"/>
    <property type="match status" value="1"/>
</dbReference>
<dbReference type="RefSeq" id="WP_144994078.1">
    <property type="nucleotide sequence ID" value="NZ_VNJK01000004.1"/>
</dbReference>
<evidence type="ECO:0000256" key="3">
    <source>
        <dbReference type="ARBA" id="ARBA00048505"/>
    </source>
</evidence>
<evidence type="ECO:0000313" key="5">
    <source>
        <dbReference type="EMBL" id="TVX87212.1"/>
    </source>
</evidence>
<keyword evidence="6" id="KW-1185">Reference proteome</keyword>
<dbReference type="Gene3D" id="1.10.10.10">
    <property type="entry name" value="Winged helix-like DNA-binding domain superfamily/Winged helix DNA-binding domain"/>
    <property type="match status" value="1"/>
</dbReference>
<dbReference type="OrthoDB" id="9761531at2"/>
<dbReference type="Pfam" id="PF00753">
    <property type="entry name" value="Lactamase_B"/>
    <property type="match status" value="1"/>
</dbReference>
<comment type="catalytic activity">
    <reaction evidence="3">
        <text>3',5'-cyclic UMP + H2O = UMP + H(+)</text>
        <dbReference type="Rhea" id="RHEA:70575"/>
        <dbReference type="ChEBI" id="CHEBI:15377"/>
        <dbReference type="ChEBI" id="CHEBI:15378"/>
        <dbReference type="ChEBI" id="CHEBI:57865"/>
        <dbReference type="ChEBI" id="CHEBI:184387"/>
    </reaction>
    <physiologicalReaction direction="left-to-right" evidence="3">
        <dbReference type="Rhea" id="RHEA:70576"/>
    </physiologicalReaction>
</comment>
<dbReference type="InterPro" id="IPR036866">
    <property type="entry name" value="RibonucZ/Hydroxyglut_hydro"/>
</dbReference>